<dbReference type="PANTHER" id="PTHR30250">
    <property type="entry name" value="PST FAMILY PREDICTED COLANIC ACID TRANSPORTER"/>
    <property type="match status" value="1"/>
</dbReference>
<evidence type="ECO:0000256" key="1">
    <source>
        <dbReference type="ARBA" id="ARBA00004651"/>
    </source>
</evidence>
<feature type="transmembrane region" description="Helical" evidence="6">
    <location>
        <begin position="399"/>
        <end position="418"/>
    </location>
</feature>
<comment type="subcellular location">
    <subcellularLocation>
        <location evidence="1">Cell membrane</location>
        <topology evidence="1">Multi-pass membrane protein</topology>
    </subcellularLocation>
</comment>
<keyword evidence="4 6" id="KW-1133">Transmembrane helix</keyword>
<feature type="transmembrane region" description="Helical" evidence="6">
    <location>
        <begin position="308"/>
        <end position="332"/>
    </location>
</feature>
<dbReference type="Proteomes" id="UP000076555">
    <property type="component" value="Unassembled WGS sequence"/>
</dbReference>
<dbReference type="InterPro" id="IPR050833">
    <property type="entry name" value="Poly_Biosynth_Transport"/>
</dbReference>
<feature type="transmembrane region" description="Helical" evidence="6">
    <location>
        <begin position="7"/>
        <end position="27"/>
    </location>
</feature>
<sequence length="425" mass="49131">MSFKKEILTTLCIQVIGVGGAALSKILVSRLYGPQGQGYYSYILSLILLWSSIGQFGFPQSLLYLLNEIKINCDWTKSFIIYYSFLLYFISLAIFIVVKIFFIIFYSYYSEIQFIDSLNLNLNEFFLVSLSSIFLIFTSLSRIINLSEKKIVKYNLVTISNNVLFILFLIFIPFKDYTQIKVIIFISYAISAMIGFIFIEIRYNNIANIFSKQFNSEFFKTIKNTFFYSLWSFFPSVAINLNTTITYWQLINGSENSSFAGYFSTSLLLLSFALLPLNLISPILFNHWSKNNHELEVILISFKKISRYGIFLFAFLTITLIILSSLIIPIIFGKSFQPSVLPTQIILLGIYPNYRIRLYHSFFLSIGYPRKVAIAELLRTILLLALMSFDQFKNPLSASVIWSLTSIICCGQLYYFFVQTSRLKT</sequence>
<dbReference type="EMBL" id="LWAJ01000023">
    <property type="protein sequence ID" value="KZL51435.1"/>
    <property type="molecule type" value="Genomic_DNA"/>
</dbReference>
<feature type="transmembrane region" description="Helical" evidence="6">
    <location>
        <begin position="268"/>
        <end position="288"/>
    </location>
</feature>
<dbReference type="AlphaFoldDB" id="A0A161VVL2"/>
<feature type="transmembrane region" description="Helical" evidence="6">
    <location>
        <begin position="125"/>
        <end position="144"/>
    </location>
</feature>
<evidence type="ECO:0000256" key="5">
    <source>
        <dbReference type="ARBA" id="ARBA00023136"/>
    </source>
</evidence>
<evidence type="ECO:0000256" key="4">
    <source>
        <dbReference type="ARBA" id="ARBA00022989"/>
    </source>
</evidence>
<feature type="transmembrane region" description="Helical" evidence="6">
    <location>
        <begin position="156"/>
        <end position="174"/>
    </location>
</feature>
<evidence type="ECO:0000313" key="8">
    <source>
        <dbReference type="Proteomes" id="UP000076555"/>
    </source>
</evidence>
<comment type="caution">
    <text evidence="7">The sequence shown here is derived from an EMBL/GenBank/DDBJ whole genome shotgun (WGS) entry which is preliminary data.</text>
</comment>
<keyword evidence="5 6" id="KW-0472">Membrane</keyword>
<evidence type="ECO:0000256" key="6">
    <source>
        <dbReference type="SAM" id="Phobius"/>
    </source>
</evidence>
<feature type="transmembrane region" description="Helical" evidence="6">
    <location>
        <begin position="180"/>
        <end position="204"/>
    </location>
</feature>
<gene>
    <name evidence="7" type="ORF">A2T98_02350</name>
</gene>
<dbReference type="RefSeq" id="WP_063871395.1">
    <property type="nucleotide sequence ID" value="NZ_CAWMRI010000023.1"/>
</dbReference>
<evidence type="ECO:0000256" key="2">
    <source>
        <dbReference type="ARBA" id="ARBA00022475"/>
    </source>
</evidence>
<organism evidence="7 8">
    <name type="scientific">Nodularia spumigena CENA596</name>
    <dbReference type="NCBI Taxonomy" id="1819295"/>
    <lineage>
        <taxon>Bacteria</taxon>
        <taxon>Bacillati</taxon>
        <taxon>Cyanobacteriota</taxon>
        <taxon>Cyanophyceae</taxon>
        <taxon>Nostocales</taxon>
        <taxon>Nodulariaceae</taxon>
        <taxon>Nodularia</taxon>
    </lineage>
</organism>
<accession>A0A161VVL2</accession>
<protein>
    <recommendedName>
        <fullName evidence="9">Polysaccharide biosynthesis protein</fullName>
    </recommendedName>
</protein>
<dbReference type="GO" id="GO:0005886">
    <property type="term" value="C:plasma membrane"/>
    <property type="evidence" value="ECO:0007669"/>
    <property type="project" value="UniProtKB-SubCell"/>
</dbReference>
<evidence type="ECO:0000256" key="3">
    <source>
        <dbReference type="ARBA" id="ARBA00022692"/>
    </source>
</evidence>
<evidence type="ECO:0008006" key="9">
    <source>
        <dbReference type="Google" id="ProtNLM"/>
    </source>
</evidence>
<feature type="transmembrane region" description="Helical" evidence="6">
    <location>
        <begin position="39"/>
        <end position="58"/>
    </location>
</feature>
<dbReference type="PANTHER" id="PTHR30250:SF11">
    <property type="entry name" value="O-ANTIGEN TRANSPORTER-RELATED"/>
    <property type="match status" value="1"/>
</dbReference>
<reference evidence="7 8" key="1">
    <citation type="submission" date="2016-04" db="EMBL/GenBank/DDBJ databases">
        <title>Draft Genome Assembly of the Bloom-forming Cyanobacterium Nodularia spumigena Strain CENA596 in Shrimp Production Ponds.</title>
        <authorList>
            <person name="Popin R.V."/>
            <person name="Rigonato J."/>
            <person name="Abreu V.A."/>
            <person name="Andreote A.P."/>
            <person name="Silveira S.B."/>
            <person name="Odebrecht C."/>
            <person name="Fiore M.F."/>
        </authorList>
    </citation>
    <scope>NUCLEOTIDE SEQUENCE [LARGE SCALE GENOMIC DNA]</scope>
    <source>
        <strain evidence="7 8">CENA596</strain>
    </source>
</reference>
<evidence type="ECO:0000313" key="7">
    <source>
        <dbReference type="EMBL" id="KZL51435.1"/>
    </source>
</evidence>
<proteinExistence type="predicted"/>
<feature type="transmembrane region" description="Helical" evidence="6">
    <location>
        <begin position="79"/>
        <end position="105"/>
    </location>
</feature>
<feature type="transmembrane region" description="Helical" evidence="6">
    <location>
        <begin position="225"/>
        <end position="248"/>
    </location>
</feature>
<keyword evidence="2" id="KW-1003">Cell membrane</keyword>
<keyword evidence="3 6" id="KW-0812">Transmembrane</keyword>
<name>A0A161VVL2_NODSP</name>